<keyword evidence="3" id="KW-0813">Transport</keyword>
<dbReference type="CDD" id="cd17316">
    <property type="entry name" value="MFS_SV2_like"/>
    <property type="match status" value="1"/>
</dbReference>
<evidence type="ECO:0000256" key="3">
    <source>
        <dbReference type="ARBA" id="ARBA00022448"/>
    </source>
</evidence>
<dbReference type="Gene3D" id="1.20.1250.20">
    <property type="entry name" value="MFS general substrate transporter like domains"/>
    <property type="match status" value="1"/>
</dbReference>
<comment type="similarity">
    <text evidence="2">Belongs to the major facilitator superfamily. Sugar transporter (TC 2.A.1.1) family.</text>
</comment>
<comment type="subcellular location">
    <subcellularLocation>
        <location evidence="1">Membrane</location>
        <topology evidence="1">Multi-pass membrane protein</topology>
    </subcellularLocation>
</comment>
<feature type="transmembrane region" description="Helical" evidence="8">
    <location>
        <begin position="463"/>
        <end position="482"/>
    </location>
</feature>
<dbReference type="PANTHER" id="PTHR23511">
    <property type="entry name" value="SYNAPTIC VESICLE GLYCOPROTEIN 2"/>
    <property type="match status" value="1"/>
</dbReference>
<dbReference type="AlphaFoldDB" id="A0A917PHH1"/>
<feature type="transmembrane region" description="Helical" evidence="8">
    <location>
        <begin position="179"/>
        <end position="200"/>
    </location>
</feature>
<dbReference type="SUPFAM" id="SSF103473">
    <property type="entry name" value="MFS general substrate transporter"/>
    <property type="match status" value="1"/>
</dbReference>
<sequence length="509" mass="55428">MSTLDKRENADMAPPHDHPHTVALPAGSSGRVYETDLPARLDRLPWGRFHTLLVVALGITWLLDGLEVTLAGSVAGALRDSPVLRLSNTDIGLAGGAYIAGAVLGALYFGWLADRLGRRKLFFITLAVYVSATIATAFSWSLWSFLLFRFLTGAGIGGEYSAINSTIQEFTPARFRGWVDLAVNGTFWVGAALGALGAVFLLDPQFLSQELGWRLCFGIGGALGIVVVLMRLWIPESPRWLLIHNQPEAAERIVEDIEARFTKQGYTLAPVGAEDRIRLRARQSTPLGEVVHTLLQRHRQRSLVGLTLLTSQAFFYNAIFFTYALVLAEFYGVPSHEVGWYILPFALGNFCGPILLGRLFDVVGRRIMISSTYILSGVLLLGSGHLFYLEVLDATQQTLCWMVIFFFASAAASSAYLTVAETFPLEIRALAIAVFYAFGTGLGGIIGPLLFGHLIETAERGSVYVGYIIGAVLMIVAGCVQARWGVASERRSLESVATPLSAVAVHDRV</sequence>
<feature type="domain" description="Major facilitator superfamily (MFS) profile" evidence="9">
    <location>
        <begin position="53"/>
        <end position="489"/>
    </location>
</feature>
<evidence type="ECO:0000259" key="9">
    <source>
        <dbReference type="PROSITE" id="PS50850"/>
    </source>
</evidence>
<name>A0A917PHH1_9PSED</name>
<dbReference type="InterPro" id="IPR005828">
    <property type="entry name" value="MFS_sugar_transport-like"/>
</dbReference>
<comment type="caution">
    <text evidence="10">The sequence shown here is derived from an EMBL/GenBank/DDBJ whole genome shotgun (WGS) entry which is preliminary data.</text>
</comment>
<feature type="transmembrane region" description="Helical" evidence="8">
    <location>
        <begin position="303"/>
        <end position="326"/>
    </location>
</feature>
<accession>A0A917PHH1</accession>
<feature type="compositionally biased region" description="Basic and acidic residues" evidence="7">
    <location>
        <begin position="1"/>
        <end position="20"/>
    </location>
</feature>
<dbReference type="Pfam" id="PF00083">
    <property type="entry name" value="Sugar_tr"/>
    <property type="match status" value="1"/>
</dbReference>
<evidence type="ECO:0000256" key="8">
    <source>
        <dbReference type="SAM" id="Phobius"/>
    </source>
</evidence>
<organism evidence="10 11">
    <name type="scientific">Pseudomonas matsuisoli</name>
    <dbReference type="NCBI Taxonomy" id="1515666"/>
    <lineage>
        <taxon>Bacteria</taxon>
        <taxon>Pseudomonadati</taxon>
        <taxon>Pseudomonadota</taxon>
        <taxon>Gammaproteobacteria</taxon>
        <taxon>Pseudomonadales</taxon>
        <taxon>Pseudomonadaceae</taxon>
        <taxon>Pseudomonas</taxon>
    </lineage>
</organism>
<evidence type="ECO:0000256" key="4">
    <source>
        <dbReference type="ARBA" id="ARBA00022692"/>
    </source>
</evidence>
<dbReference type="GO" id="GO:0022857">
    <property type="term" value="F:transmembrane transporter activity"/>
    <property type="evidence" value="ECO:0007669"/>
    <property type="project" value="InterPro"/>
</dbReference>
<feature type="transmembrane region" description="Helical" evidence="8">
    <location>
        <begin position="212"/>
        <end position="234"/>
    </location>
</feature>
<feature type="transmembrane region" description="Helical" evidence="8">
    <location>
        <begin position="338"/>
        <end position="360"/>
    </location>
</feature>
<keyword evidence="11" id="KW-1185">Reference proteome</keyword>
<feature type="transmembrane region" description="Helical" evidence="8">
    <location>
        <begin position="49"/>
        <end position="71"/>
    </location>
</feature>
<feature type="transmembrane region" description="Helical" evidence="8">
    <location>
        <begin position="394"/>
        <end position="417"/>
    </location>
</feature>
<keyword evidence="4 8" id="KW-0812">Transmembrane</keyword>
<reference evidence="10" key="1">
    <citation type="journal article" date="2014" name="Int. J. Syst. Evol. Microbiol.">
        <title>Complete genome sequence of Corynebacterium casei LMG S-19264T (=DSM 44701T), isolated from a smear-ripened cheese.</title>
        <authorList>
            <consortium name="US DOE Joint Genome Institute (JGI-PGF)"/>
            <person name="Walter F."/>
            <person name="Albersmeier A."/>
            <person name="Kalinowski J."/>
            <person name="Ruckert C."/>
        </authorList>
    </citation>
    <scope>NUCLEOTIDE SEQUENCE</scope>
    <source>
        <strain evidence="10">JCM 30078</strain>
    </source>
</reference>
<dbReference type="InterPro" id="IPR036259">
    <property type="entry name" value="MFS_trans_sf"/>
</dbReference>
<evidence type="ECO:0000313" key="10">
    <source>
        <dbReference type="EMBL" id="GGJ78579.1"/>
    </source>
</evidence>
<feature type="transmembrane region" description="Helical" evidence="8">
    <location>
        <begin position="91"/>
        <end position="109"/>
    </location>
</feature>
<evidence type="ECO:0000256" key="2">
    <source>
        <dbReference type="ARBA" id="ARBA00010992"/>
    </source>
</evidence>
<feature type="transmembrane region" description="Helical" evidence="8">
    <location>
        <begin position="121"/>
        <end position="140"/>
    </location>
</feature>
<evidence type="ECO:0000256" key="1">
    <source>
        <dbReference type="ARBA" id="ARBA00004141"/>
    </source>
</evidence>
<dbReference type="EMBL" id="BMPO01000001">
    <property type="protein sequence ID" value="GGJ78579.1"/>
    <property type="molecule type" value="Genomic_DNA"/>
</dbReference>
<dbReference type="GO" id="GO:0016020">
    <property type="term" value="C:membrane"/>
    <property type="evidence" value="ECO:0007669"/>
    <property type="project" value="UniProtKB-SubCell"/>
</dbReference>
<evidence type="ECO:0000256" key="6">
    <source>
        <dbReference type="ARBA" id="ARBA00023136"/>
    </source>
</evidence>
<evidence type="ECO:0000256" key="5">
    <source>
        <dbReference type="ARBA" id="ARBA00022989"/>
    </source>
</evidence>
<keyword evidence="5 8" id="KW-1133">Transmembrane helix</keyword>
<evidence type="ECO:0000313" key="11">
    <source>
        <dbReference type="Proteomes" id="UP000635983"/>
    </source>
</evidence>
<dbReference type="Proteomes" id="UP000635983">
    <property type="component" value="Unassembled WGS sequence"/>
</dbReference>
<protein>
    <submittedName>
        <fullName evidence="10">MFS transporter</fullName>
    </submittedName>
</protein>
<proteinExistence type="inferred from homology"/>
<dbReference type="InterPro" id="IPR020846">
    <property type="entry name" value="MFS_dom"/>
</dbReference>
<reference evidence="10" key="2">
    <citation type="submission" date="2020-09" db="EMBL/GenBank/DDBJ databases">
        <authorList>
            <person name="Sun Q."/>
            <person name="Ohkuma M."/>
        </authorList>
    </citation>
    <scope>NUCLEOTIDE SEQUENCE</scope>
    <source>
        <strain evidence="10">JCM 30078</strain>
    </source>
</reference>
<feature type="transmembrane region" description="Helical" evidence="8">
    <location>
        <begin position="367"/>
        <end position="388"/>
    </location>
</feature>
<feature type="region of interest" description="Disordered" evidence="7">
    <location>
        <begin position="1"/>
        <end position="27"/>
    </location>
</feature>
<keyword evidence="6 8" id="KW-0472">Membrane</keyword>
<gene>
    <name evidence="10" type="ORF">GCM10009304_00620</name>
</gene>
<feature type="transmembrane region" description="Helical" evidence="8">
    <location>
        <begin position="146"/>
        <end position="167"/>
    </location>
</feature>
<dbReference type="PANTHER" id="PTHR23511:SF34">
    <property type="entry name" value="SYNAPTIC VESICLE GLYCOPROTEIN 2"/>
    <property type="match status" value="1"/>
</dbReference>
<dbReference type="PROSITE" id="PS50850">
    <property type="entry name" value="MFS"/>
    <property type="match status" value="1"/>
</dbReference>
<feature type="transmembrane region" description="Helical" evidence="8">
    <location>
        <begin position="429"/>
        <end position="451"/>
    </location>
</feature>
<evidence type="ECO:0000256" key="7">
    <source>
        <dbReference type="SAM" id="MobiDB-lite"/>
    </source>
</evidence>